<dbReference type="InterPro" id="IPR036676">
    <property type="entry name" value="PurM-like_C_sf"/>
</dbReference>
<evidence type="ECO:0000259" key="3">
    <source>
        <dbReference type="Pfam" id="PF02769"/>
    </source>
</evidence>
<dbReference type="RefSeq" id="WP_057978880.1">
    <property type="nucleotide sequence ID" value="NZ_LKHP01000008.1"/>
</dbReference>
<dbReference type="PATRIC" id="fig|908809.3.peg.1602"/>
<evidence type="ECO:0000259" key="2">
    <source>
        <dbReference type="Pfam" id="PF00586"/>
    </source>
</evidence>
<dbReference type="PANTHER" id="PTHR30303:SF0">
    <property type="entry name" value="CARBAMOYL DEHYDRATASE HYPE"/>
    <property type="match status" value="1"/>
</dbReference>
<dbReference type="InterPro" id="IPR036921">
    <property type="entry name" value="PurM-like_N_sf"/>
</dbReference>
<dbReference type="InterPro" id="IPR010918">
    <property type="entry name" value="PurM-like_C_dom"/>
</dbReference>
<sequence length="333" mass="36105">MDDIITLDYGSGGKKTSQLIDELILKNFNNSQLLKLMDGAILPIQGHIAFSTDSFVVAPYFFPGGDIGKLSVCGTVNDLLMCGAIPKYLSLSLIIEEGFKTNDLSKILLSIRNTAIECGVNVVTGDTKVVEKGKGDGIYINTAGIGVIETEHYGKDKIEEGDAVIITGFVGDHGIAVMSARNNFFVETDIISDCMPLINIAKIIFKYGTKVKIMRDPTRGGLATTLNEFVEDTDFSIELNEKEIPIRDNVHYACEILGIDPLYSANEGKIVIIAADEIKQQLLNDLKELEEGKNAAIIGKVTKNHKGLVVLKTPIGGSRILTKLTGAQLPRIC</sequence>
<dbReference type="CDD" id="cd02197">
    <property type="entry name" value="HypE"/>
    <property type="match status" value="1"/>
</dbReference>
<accession>A0A0R3JSX1</accession>
<dbReference type="OrthoDB" id="9801934at2"/>
<dbReference type="Pfam" id="PF02769">
    <property type="entry name" value="AIRS_C"/>
    <property type="match status" value="1"/>
</dbReference>
<dbReference type="SUPFAM" id="SSF56042">
    <property type="entry name" value="PurM C-terminal domain-like"/>
    <property type="match status" value="1"/>
</dbReference>
<keyword evidence="5" id="KW-1185">Reference proteome</keyword>
<dbReference type="NCBIfam" id="TIGR02124">
    <property type="entry name" value="hypE"/>
    <property type="match status" value="1"/>
</dbReference>
<evidence type="ECO:0000256" key="1">
    <source>
        <dbReference type="ARBA" id="ARBA00006243"/>
    </source>
</evidence>
<reference evidence="4 5" key="1">
    <citation type="submission" date="2015-09" db="EMBL/GenBank/DDBJ databases">
        <title>Draft genome sequence of a Caloramator mitchellensis, a moderate thermophile from the Great Artesian Basin of Australia.</title>
        <authorList>
            <person name="Patel B.K."/>
        </authorList>
    </citation>
    <scope>NUCLEOTIDE SEQUENCE [LARGE SCALE GENOMIC DNA]</scope>
    <source>
        <strain evidence="4 5">VF08</strain>
    </source>
</reference>
<dbReference type="GO" id="GO:0051604">
    <property type="term" value="P:protein maturation"/>
    <property type="evidence" value="ECO:0007669"/>
    <property type="project" value="TreeGrafter"/>
</dbReference>
<dbReference type="STRING" id="908809.ABG79_01597"/>
<comment type="caution">
    <text evidence="4">The sequence shown here is derived from an EMBL/GenBank/DDBJ whole genome shotgun (WGS) entry which is preliminary data.</text>
</comment>
<dbReference type="AlphaFoldDB" id="A0A0R3JSX1"/>
<dbReference type="InterPro" id="IPR011854">
    <property type="entry name" value="HypE"/>
</dbReference>
<protein>
    <submittedName>
        <fullName evidence="4">Hydrogenase expression/formation protein HypE</fullName>
    </submittedName>
</protein>
<dbReference type="Gene3D" id="3.90.650.10">
    <property type="entry name" value="PurM-like C-terminal domain"/>
    <property type="match status" value="1"/>
</dbReference>
<organism evidence="4 5">
    <name type="scientific">Caloramator mitchellensis</name>
    <dbReference type="NCBI Taxonomy" id="908809"/>
    <lineage>
        <taxon>Bacteria</taxon>
        <taxon>Bacillati</taxon>
        <taxon>Bacillota</taxon>
        <taxon>Clostridia</taxon>
        <taxon>Eubacteriales</taxon>
        <taxon>Clostridiaceae</taxon>
        <taxon>Caloramator</taxon>
    </lineage>
</organism>
<dbReference type="PIRSF" id="PIRSF005644">
    <property type="entry name" value="Hdrgns_mtr_HypE"/>
    <property type="match status" value="1"/>
</dbReference>
<dbReference type="PANTHER" id="PTHR30303">
    <property type="entry name" value="HYDROGENASE ISOENZYMES FORMATION PROTEIN HYPE"/>
    <property type="match status" value="1"/>
</dbReference>
<proteinExistence type="inferred from homology"/>
<comment type="similarity">
    <text evidence="1">Belongs to the HypE family.</text>
</comment>
<feature type="domain" description="PurM-like N-terminal" evidence="2">
    <location>
        <begin position="38"/>
        <end position="148"/>
    </location>
</feature>
<evidence type="ECO:0000313" key="5">
    <source>
        <dbReference type="Proteomes" id="UP000052015"/>
    </source>
</evidence>
<evidence type="ECO:0000313" key="4">
    <source>
        <dbReference type="EMBL" id="KRQ86614.1"/>
    </source>
</evidence>
<feature type="domain" description="PurM-like C-terminal" evidence="3">
    <location>
        <begin position="159"/>
        <end position="308"/>
    </location>
</feature>
<dbReference type="Gene3D" id="3.30.1330.10">
    <property type="entry name" value="PurM-like, N-terminal domain"/>
    <property type="match status" value="1"/>
</dbReference>
<dbReference type="Proteomes" id="UP000052015">
    <property type="component" value="Unassembled WGS sequence"/>
</dbReference>
<dbReference type="Pfam" id="PF00586">
    <property type="entry name" value="AIRS"/>
    <property type="match status" value="1"/>
</dbReference>
<name>A0A0R3JSX1_CALMK</name>
<dbReference type="EMBL" id="LKHP01000008">
    <property type="protein sequence ID" value="KRQ86614.1"/>
    <property type="molecule type" value="Genomic_DNA"/>
</dbReference>
<gene>
    <name evidence="4" type="primary">hypE_1</name>
    <name evidence="4" type="ORF">ABG79_01597</name>
</gene>
<dbReference type="SUPFAM" id="SSF55326">
    <property type="entry name" value="PurM N-terminal domain-like"/>
    <property type="match status" value="1"/>
</dbReference>
<dbReference type="InterPro" id="IPR016188">
    <property type="entry name" value="PurM-like_N"/>
</dbReference>